<evidence type="ECO:0000259" key="1">
    <source>
        <dbReference type="Pfam" id="PF14526"/>
    </source>
</evidence>
<organism evidence="2 3">
    <name type="scientific">Streptococcus salivarius</name>
    <dbReference type="NCBI Taxonomy" id="1304"/>
    <lineage>
        <taxon>Bacteria</taxon>
        <taxon>Bacillati</taxon>
        <taxon>Bacillota</taxon>
        <taxon>Bacilli</taxon>
        <taxon>Lactobacillales</taxon>
        <taxon>Streptococcaceae</taxon>
        <taxon>Streptococcus</taxon>
    </lineage>
</organism>
<dbReference type="Proteomes" id="UP000027855">
    <property type="component" value="Unassembled WGS sequence"/>
</dbReference>
<dbReference type="Pfam" id="PF14526">
    <property type="entry name" value="Cass2"/>
    <property type="match status" value="1"/>
</dbReference>
<protein>
    <recommendedName>
        <fullName evidence="1">Integron-associated effector binding protein domain-containing protein</fullName>
    </recommendedName>
</protein>
<comment type="caution">
    <text evidence="2">The sequence shown here is derived from an EMBL/GenBank/DDBJ whole genome shotgun (WGS) entry which is preliminary data.</text>
</comment>
<feature type="domain" description="Integron-associated effector binding protein" evidence="1">
    <location>
        <begin position="254"/>
        <end position="320"/>
    </location>
</feature>
<proteinExistence type="predicted"/>
<gene>
    <name evidence="2" type="ORF">DL07_05580</name>
</gene>
<accession>A0A074IQU4</accession>
<name>A0A074IQU4_STRSL</name>
<sequence length="324" mass="36742">MSDFQTMDDFAVFVNDYLTPDQLSVQAYSYASDQQELSLLVTIDDYEMMCRWHAVWTFSGLHQAFFQSVMDSANSFSIDSDSLAMKVRLRDQELLFQAKGLEMVVVDLPEPLFRLADVSFNEGGKHFTYLCEDQSVTAEDWVLVPIGSGNAEKEAFVEKISYVLADEVPVELTKLKKVIQKLDLVTVRYDVKVVRKGFLSFSGMVFEGEELGKPTDFLWVPFLAEQDDLAVPTYGIRINDGSRKTYVTALAGEDDSMEMIALAPATYAVFKLNGPATAAVWESFHYAKKHFEMINQPTVEVYPPGNRQAEDYEMEVWIPIKEEV</sequence>
<evidence type="ECO:0000313" key="2">
    <source>
        <dbReference type="EMBL" id="KEO44038.1"/>
    </source>
</evidence>
<dbReference type="InterPro" id="IPR029441">
    <property type="entry name" value="Cass2"/>
</dbReference>
<evidence type="ECO:0000313" key="3">
    <source>
        <dbReference type="Proteomes" id="UP000027855"/>
    </source>
</evidence>
<dbReference type="SUPFAM" id="SSF55136">
    <property type="entry name" value="Probable bacterial effector-binding domain"/>
    <property type="match status" value="1"/>
</dbReference>
<dbReference type="EMBL" id="JJMT01000024">
    <property type="protein sequence ID" value="KEO44038.1"/>
    <property type="molecule type" value="Genomic_DNA"/>
</dbReference>
<dbReference type="Gene3D" id="3.20.80.10">
    <property type="entry name" value="Regulatory factor, effector binding domain"/>
    <property type="match status" value="1"/>
</dbReference>
<dbReference type="AlphaFoldDB" id="A0A074IQU4"/>
<reference evidence="2 3" key="1">
    <citation type="submission" date="2014-04" db="EMBL/GenBank/DDBJ databases">
        <title>Variable characteristics of bacteriocin-producing Streptococcus salivarius strains isolated from Malaysian subjects.</title>
        <authorList>
            <person name="Philip K."/>
            <person name="Barbour A."/>
        </authorList>
    </citation>
    <scope>NUCLEOTIDE SEQUENCE [LARGE SCALE GENOMIC DNA]</scope>
    <source>
        <strain evidence="2 3">NU10</strain>
    </source>
</reference>
<dbReference type="InterPro" id="IPR011256">
    <property type="entry name" value="Reg_factor_effector_dom_sf"/>
</dbReference>
<dbReference type="RefSeq" id="WP_037602890.1">
    <property type="nucleotide sequence ID" value="NZ_JADPCF010000002.1"/>
</dbReference>